<proteinExistence type="predicted"/>
<evidence type="ECO:0000313" key="2">
    <source>
        <dbReference type="Proteomes" id="UP000005239"/>
    </source>
</evidence>
<reference evidence="2" key="1">
    <citation type="journal article" date="2008" name="Nat. Genet.">
        <title>The Pristionchus pacificus genome provides a unique perspective on nematode lifestyle and parasitism.</title>
        <authorList>
            <person name="Dieterich C."/>
            <person name="Clifton S.W."/>
            <person name="Schuster L.N."/>
            <person name="Chinwalla A."/>
            <person name="Delehaunty K."/>
            <person name="Dinkelacker I."/>
            <person name="Fulton L."/>
            <person name="Fulton R."/>
            <person name="Godfrey J."/>
            <person name="Minx P."/>
            <person name="Mitreva M."/>
            <person name="Roeseler W."/>
            <person name="Tian H."/>
            <person name="Witte H."/>
            <person name="Yang S.P."/>
            <person name="Wilson R.K."/>
            <person name="Sommer R.J."/>
        </authorList>
    </citation>
    <scope>NUCLEOTIDE SEQUENCE [LARGE SCALE GENOMIC DNA]</scope>
    <source>
        <strain evidence="2">PS312</strain>
    </source>
</reference>
<evidence type="ECO:0000313" key="1">
    <source>
        <dbReference type="EnsemblMetazoa" id="PPA45293.1"/>
    </source>
</evidence>
<gene>
    <name evidence="1" type="primary">WBGene00283662</name>
</gene>
<protein>
    <submittedName>
        <fullName evidence="1">Uncharacterized protein</fullName>
    </submittedName>
</protein>
<dbReference type="Proteomes" id="UP000005239">
    <property type="component" value="Unassembled WGS sequence"/>
</dbReference>
<organism evidence="1 2">
    <name type="scientific">Pristionchus pacificus</name>
    <name type="common">Parasitic nematode worm</name>
    <dbReference type="NCBI Taxonomy" id="54126"/>
    <lineage>
        <taxon>Eukaryota</taxon>
        <taxon>Metazoa</taxon>
        <taxon>Ecdysozoa</taxon>
        <taxon>Nematoda</taxon>
        <taxon>Chromadorea</taxon>
        <taxon>Rhabditida</taxon>
        <taxon>Rhabditina</taxon>
        <taxon>Diplogasteromorpha</taxon>
        <taxon>Diplogasteroidea</taxon>
        <taxon>Neodiplogasteridae</taxon>
        <taxon>Pristionchus</taxon>
    </lineage>
</organism>
<sequence length="61" mass="7016">MKTGLRDKYCYPSLVWCVGAVSRVKVMSNQHGDKVRMILLNREFKLRDPPHPKQCMGEPNG</sequence>
<dbReference type="EnsemblMetazoa" id="PPA45293.1">
    <property type="protein sequence ID" value="PPA45293.1"/>
    <property type="gene ID" value="WBGene00283662"/>
</dbReference>
<accession>A0A2A6CU69</accession>
<reference evidence="1" key="2">
    <citation type="submission" date="2022-06" db="UniProtKB">
        <authorList>
            <consortium name="EnsemblMetazoa"/>
        </authorList>
    </citation>
    <scope>IDENTIFICATION</scope>
    <source>
        <strain evidence="1">PS312</strain>
    </source>
</reference>
<accession>A0A8R1Z0V4</accession>
<dbReference type="AlphaFoldDB" id="A0A2A6CU69"/>
<name>A0A2A6CU69_PRIPA</name>
<keyword evidence="2" id="KW-1185">Reference proteome</keyword>